<dbReference type="PANTHER" id="PTHR12128">
    <property type="entry name" value="DIHYDRODIPICOLINATE SYNTHASE"/>
    <property type="match status" value="1"/>
</dbReference>
<sequence>MTVLSGVIPVVPTVFHDDEELDLGGLARVVDYLIDAESDALCVLANYSEQFSLTDDERDRVGRTVLERAAGRVPVVVTTSHYSARVAALRSRQAQDMGAAMVMLMAPFFGATMGVPEAAVLDYFTTVAAAIDIPIVIQDAPLSATPLSAELLVQLVKHVPQVSHVKIEVPGTADKLRTLLAALGDRLAGPFDGEEAITLIPDLDAGAVGTMCSSMVPDRLGRIVRRYRAGDRTGAVADWEALLPLIHFENRQCGLRAQKVLLAEGGIIGSDRTRAPFGPVTPATRNSLLELARRHDPLVLRWAD</sequence>
<dbReference type="CDD" id="cd00408">
    <property type="entry name" value="DHDPS-like"/>
    <property type="match status" value="1"/>
</dbReference>
<evidence type="ECO:0000313" key="5">
    <source>
        <dbReference type="EMBL" id="RVU23040.1"/>
    </source>
</evidence>
<dbReference type="Proteomes" id="UP000283128">
    <property type="component" value="Unassembled WGS sequence"/>
</dbReference>
<evidence type="ECO:0000256" key="2">
    <source>
        <dbReference type="ARBA" id="ARBA00023239"/>
    </source>
</evidence>
<accession>A0A437PL84</accession>
<comment type="caution">
    <text evidence="5">The sequence shown here is derived from an EMBL/GenBank/DDBJ whole genome shotgun (WGS) entry which is preliminary data.</text>
</comment>
<dbReference type="GO" id="GO:0008840">
    <property type="term" value="F:4-hydroxy-tetrahydrodipicolinate synthase activity"/>
    <property type="evidence" value="ECO:0007669"/>
    <property type="project" value="TreeGrafter"/>
</dbReference>
<reference evidence="5 6" key="1">
    <citation type="submission" date="2019-01" db="EMBL/GenBank/DDBJ databases">
        <title>Genome sequences of Streptomyces and Rhizobium isolates collected from root and soil.</title>
        <authorList>
            <person name="Chhettri S."/>
            <person name="Sevigny J.L."/>
            <person name="Sen A."/>
            <person name="Ennis N."/>
            <person name="Tisa L."/>
        </authorList>
    </citation>
    <scope>NUCLEOTIDE SEQUENCE [LARGE SCALE GENOMIC DNA]</scope>
    <source>
        <strain evidence="5 6">San01</strain>
    </source>
</reference>
<proteinExistence type="inferred from homology"/>
<evidence type="ECO:0000256" key="1">
    <source>
        <dbReference type="ARBA" id="ARBA00007592"/>
    </source>
</evidence>
<dbReference type="PANTHER" id="PTHR12128:SF66">
    <property type="entry name" value="4-HYDROXY-2-OXOGLUTARATE ALDOLASE, MITOCHONDRIAL"/>
    <property type="match status" value="1"/>
</dbReference>
<name>A0A437PL84_9ACTN</name>
<dbReference type="Gene3D" id="3.20.20.70">
    <property type="entry name" value="Aldolase class I"/>
    <property type="match status" value="1"/>
</dbReference>
<gene>
    <name evidence="5" type="ORF">EOT10_18395</name>
</gene>
<keyword evidence="6" id="KW-1185">Reference proteome</keyword>
<dbReference type="SUPFAM" id="SSF51569">
    <property type="entry name" value="Aldolase"/>
    <property type="match status" value="1"/>
</dbReference>
<organism evidence="5 6">
    <name type="scientific">Streptomyces antnestii</name>
    <dbReference type="NCBI Taxonomy" id="2494256"/>
    <lineage>
        <taxon>Bacteria</taxon>
        <taxon>Bacillati</taxon>
        <taxon>Actinomycetota</taxon>
        <taxon>Actinomycetes</taxon>
        <taxon>Kitasatosporales</taxon>
        <taxon>Streptomycetaceae</taxon>
        <taxon>Streptomyces</taxon>
    </lineage>
</organism>
<dbReference type="PIRSF" id="PIRSF001365">
    <property type="entry name" value="DHDPS"/>
    <property type="match status" value="1"/>
</dbReference>
<dbReference type="RefSeq" id="WP_127829324.1">
    <property type="nucleotide sequence ID" value="NZ_RZYA01000008.1"/>
</dbReference>
<dbReference type="OrthoDB" id="9778880at2"/>
<evidence type="ECO:0000256" key="3">
    <source>
        <dbReference type="PIRNR" id="PIRNR001365"/>
    </source>
</evidence>
<dbReference type="GO" id="GO:0005829">
    <property type="term" value="C:cytosol"/>
    <property type="evidence" value="ECO:0007669"/>
    <property type="project" value="TreeGrafter"/>
</dbReference>
<keyword evidence="2 3" id="KW-0456">Lyase</keyword>
<comment type="similarity">
    <text evidence="1 3">Belongs to the DapA family.</text>
</comment>
<protein>
    <submittedName>
        <fullName evidence="5">Dihydrodipicolinate synthase family protein</fullName>
    </submittedName>
</protein>
<feature type="binding site" evidence="4">
    <location>
        <position position="211"/>
    </location>
    <ligand>
        <name>pyruvate</name>
        <dbReference type="ChEBI" id="CHEBI:15361"/>
    </ligand>
</feature>
<dbReference type="AlphaFoldDB" id="A0A437PL84"/>
<dbReference type="Pfam" id="PF00701">
    <property type="entry name" value="DHDPS"/>
    <property type="match status" value="1"/>
</dbReference>
<evidence type="ECO:0000313" key="6">
    <source>
        <dbReference type="Proteomes" id="UP000283128"/>
    </source>
</evidence>
<dbReference type="EMBL" id="RZYA01000008">
    <property type="protein sequence ID" value="RVU23040.1"/>
    <property type="molecule type" value="Genomic_DNA"/>
</dbReference>
<dbReference type="SMART" id="SM01130">
    <property type="entry name" value="DHDPS"/>
    <property type="match status" value="1"/>
</dbReference>
<evidence type="ECO:0000256" key="4">
    <source>
        <dbReference type="PIRSR" id="PIRSR001365-2"/>
    </source>
</evidence>
<dbReference type="InterPro" id="IPR013785">
    <property type="entry name" value="Aldolase_TIM"/>
</dbReference>
<dbReference type="InterPro" id="IPR002220">
    <property type="entry name" value="DapA-like"/>
</dbReference>